<keyword evidence="4" id="KW-0677">Repeat</keyword>
<evidence type="ECO:0000256" key="5">
    <source>
        <dbReference type="ARBA" id="ARBA00022741"/>
    </source>
</evidence>
<reference evidence="18 19" key="1">
    <citation type="submission" date="2019-04" db="EMBL/GenBank/DDBJ databases">
        <title>Genome sequencing of Clostridium botulinum Groups I-IV and Clostridium butyricum.</title>
        <authorList>
            <person name="Brunt J."/>
            <person name="Van Vliet A.H.M."/>
            <person name="Stringer S.C."/>
            <person name="Carter A.T."/>
            <person name="Peck M.W."/>
        </authorList>
    </citation>
    <scope>NUCLEOTIDE SEQUENCE [LARGE SCALE GENOMIC DNA]</scope>
    <source>
        <strain evidence="18 19">Colworth BL30</strain>
    </source>
</reference>
<evidence type="ECO:0000256" key="13">
    <source>
        <dbReference type="ARBA" id="ARBA00023204"/>
    </source>
</evidence>
<dbReference type="AlphaFoldDB" id="A0A846J6D4"/>
<keyword evidence="10" id="KW-0067">ATP-binding</keyword>
<dbReference type="Gene3D" id="1.10.8.280">
    <property type="entry name" value="ABC transporter ATPase domain-like"/>
    <property type="match status" value="1"/>
</dbReference>
<proteinExistence type="inferred from homology"/>
<protein>
    <recommendedName>
        <fullName evidence="15">UvrABC system protein A</fullName>
    </recommendedName>
    <alternativeName>
        <fullName evidence="16">Excinuclease ABC subunit A</fullName>
    </alternativeName>
</protein>
<name>A0A846J6D4_CLOBO</name>
<dbReference type="GO" id="GO:0008270">
    <property type="term" value="F:zinc ion binding"/>
    <property type="evidence" value="ECO:0007669"/>
    <property type="project" value="UniProtKB-KW"/>
</dbReference>
<evidence type="ECO:0000256" key="2">
    <source>
        <dbReference type="ARBA" id="ARBA00022490"/>
    </source>
</evidence>
<dbReference type="NCBIfam" id="TIGR00630">
    <property type="entry name" value="uvra"/>
    <property type="match status" value="1"/>
</dbReference>
<keyword evidence="13" id="KW-0234">DNA repair</keyword>
<feature type="domain" description="ABC transporter" evidence="17">
    <location>
        <begin position="500"/>
        <end position="822"/>
    </location>
</feature>
<dbReference type="InterPro" id="IPR027417">
    <property type="entry name" value="P-loop_NTPase"/>
</dbReference>
<evidence type="ECO:0000256" key="9">
    <source>
        <dbReference type="ARBA" id="ARBA00022833"/>
    </source>
</evidence>
<dbReference type="GO" id="GO:0005737">
    <property type="term" value="C:cytoplasm"/>
    <property type="evidence" value="ECO:0007669"/>
    <property type="project" value="UniProtKB-SubCell"/>
</dbReference>
<comment type="similarity">
    <text evidence="14">Belongs to the ABC transporter superfamily. UvrA family.</text>
</comment>
<evidence type="ECO:0000256" key="11">
    <source>
        <dbReference type="ARBA" id="ARBA00022881"/>
    </source>
</evidence>
<keyword evidence="3" id="KW-0479">Metal-binding</keyword>
<evidence type="ECO:0000256" key="4">
    <source>
        <dbReference type="ARBA" id="ARBA00022737"/>
    </source>
</evidence>
<dbReference type="Gene3D" id="1.20.1580.10">
    <property type="entry name" value="ABC transporter ATPase like domain"/>
    <property type="match status" value="2"/>
</dbReference>
<dbReference type="SMART" id="SM00382">
    <property type="entry name" value="AAA"/>
    <property type="match status" value="2"/>
</dbReference>
<dbReference type="SUPFAM" id="SSF52540">
    <property type="entry name" value="P-loop containing nucleoside triphosphate hydrolases"/>
    <property type="match status" value="3"/>
</dbReference>
<evidence type="ECO:0000256" key="16">
    <source>
        <dbReference type="ARBA" id="ARBA00042156"/>
    </source>
</evidence>
<dbReference type="GO" id="GO:0003677">
    <property type="term" value="F:DNA binding"/>
    <property type="evidence" value="ECO:0007669"/>
    <property type="project" value="UniProtKB-KW"/>
</dbReference>
<keyword evidence="9" id="KW-0862">Zinc</keyword>
<dbReference type="GO" id="GO:0016887">
    <property type="term" value="F:ATP hydrolysis activity"/>
    <property type="evidence" value="ECO:0007669"/>
    <property type="project" value="InterPro"/>
</dbReference>
<evidence type="ECO:0000256" key="14">
    <source>
        <dbReference type="ARBA" id="ARBA00038000"/>
    </source>
</evidence>
<dbReference type="GO" id="GO:0009380">
    <property type="term" value="C:excinuclease repair complex"/>
    <property type="evidence" value="ECO:0007669"/>
    <property type="project" value="InterPro"/>
</dbReference>
<organism evidence="18 19">
    <name type="scientific">Clostridium botulinum</name>
    <dbReference type="NCBI Taxonomy" id="1491"/>
    <lineage>
        <taxon>Bacteria</taxon>
        <taxon>Bacillati</taxon>
        <taxon>Bacillota</taxon>
        <taxon>Clostridia</taxon>
        <taxon>Eubacteriales</taxon>
        <taxon>Clostridiaceae</taxon>
        <taxon>Clostridium</taxon>
    </lineage>
</organism>
<evidence type="ECO:0000313" key="19">
    <source>
        <dbReference type="Proteomes" id="UP000480039"/>
    </source>
</evidence>
<evidence type="ECO:0000256" key="3">
    <source>
        <dbReference type="ARBA" id="ARBA00022723"/>
    </source>
</evidence>
<evidence type="ECO:0000256" key="8">
    <source>
        <dbReference type="ARBA" id="ARBA00022771"/>
    </source>
</evidence>
<keyword evidence="8" id="KW-0863">Zinc-finger</keyword>
<dbReference type="InterPro" id="IPR017871">
    <property type="entry name" value="ABC_transporter-like_CS"/>
</dbReference>
<dbReference type="PROSITE" id="PS50893">
    <property type="entry name" value="ABC_TRANSPORTER_2"/>
    <property type="match status" value="1"/>
</dbReference>
<keyword evidence="5" id="KW-0547">Nucleotide-binding</keyword>
<evidence type="ECO:0000256" key="15">
    <source>
        <dbReference type="ARBA" id="ARBA00039316"/>
    </source>
</evidence>
<keyword evidence="2" id="KW-0963">Cytoplasm</keyword>
<keyword evidence="12" id="KW-0238">DNA-binding</keyword>
<evidence type="ECO:0000256" key="7">
    <source>
        <dbReference type="ARBA" id="ARBA00022769"/>
    </source>
</evidence>
<sequence>MQDYIEIKGAKEHNLKNISVSLPKYKLIALTGISGSGKSTFAMDILQKECRRQYMESMGLVTDGLNKPLVDSITGLSPSIAIRQRVLSNNPRSTVGTYTEILTYLRILYAKLGVRSCTNCGKKIPPDYDLDGESELDEATISCPHCQTKHQKLNMGHFSFNKPQGACPTCNGVGIVTTLDLSQLIDEKLTIEGGAVSLWLDPVIRTHYANTLRKCAAHYGFIFDPTKAIKDYNELERIVFYDGVDSEAFKKYFPDKKAPKRVNDGYFRGMRNFMQEKAAESVRKEIKNSKIERCIRKTDCPDCHGARLGAVGRTVTLDGLTIIEMSAFTMEQLYGKIKTLSENLSEIAQIVASAVMGDILKRTKGIIKIGLGYLSIDRLLGTLSGGEAQRIRLANVMDSGLTGVLYILDEPTTGLHPRDTQLLLQALNRLRDLGNTVLVIEHDMDFVAHCDYIIDFGPGAGSGGGQIVATGTPREIVKNKASATGKYLNRANTLALPKEINTNHCIVVRKAHAHNLQNISVEIPLGQLVSFTGVSGSGKSSLVFDTIVKFSESGSAECDSIRGFEHVKEIITLDQSPIGRQSRSNIATYTDLYTPIRELFAALPQAKKLRLKPSDFSFNVKGGRCEKCQGLGVIPLNMQFLDDVEVPCPVCIGKRFKKKVLSVTYKDNNISDILEATVSENLTFFADNKEIAGRLQTLCDVGLDYLKLGQSTITLSGGECQRIKLSKEMGKSNQGHTLYLLDEPTTGLHPLDIDRLLKLLRSLIARNNSVFVIEHALEVISQSDYIIDIGPEGGISGGRLVAHGTPQQIAENKNSLTGKYLKEFIKEKIQ</sequence>
<comment type="subcellular location">
    <subcellularLocation>
        <location evidence="1">Cytoplasm</location>
    </subcellularLocation>
</comment>
<dbReference type="Gene3D" id="3.40.50.300">
    <property type="entry name" value="P-loop containing nucleotide triphosphate hydrolases"/>
    <property type="match status" value="2"/>
</dbReference>
<gene>
    <name evidence="18" type="primary">uvrA</name>
    <name evidence="18" type="ORF">FC871_10850</name>
</gene>
<dbReference type="InterPro" id="IPR041552">
    <property type="entry name" value="UvrA_DNA-bd"/>
</dbReference>
<dbReference type="Proteomes" id="UP000480039">
    <property type="component" value="Unassembled WGS sequence"/>
</dbReference>
<evidence type="ECO:0000256" key="12">
    <source>
        <dbReference type="ARBA" id="ARBA00023125"/>
    </source>
</evidence>
<dbReference type="PANTHER" id="PTHR43152">
    <property type="entry name" value="UVRABC SYSTEM PROTEIN A"/>
    <property type="match status" value="1"/>
</dbReference>
<keyword evidence="11" id="KW-0267">Excision nuclease</keyword>
<keyword evidence="6" id="KW-0227">DNA damage</keyword>
<dbReference type="PANTHER" id="PTHR43152:SF3">
    <property type="entry name" value="UVRABC SYSTEM PROTEIN A"/>
    <property type="match status" value="1"/>
</dbReference>
<dbReference type="EMBL" id="SWQE01000005">
    <property type="protein sequence ID" value="NFJ08962.1"/>
    <property type="molecule type" value="Genomic_DNA"/>
</dbReference>
<keyword evidence="7" id="KW-0228">DNA excision</keyword>
<dbReference type="InterPro" id="IPR003439">
    <property type="entry name" value="ABC_transporter-like_ATP-bd"/>
</dbReference>
<dbReference type="PROSITE" id="PS00211">
    <property type="entry name" value="ABC_TRANSPORTER_1"/>
    <property type="match status" value="2"/>
</dbReference>
<dbReference type="GO" id="GO:0005524">
    <property type="term" value="F:ATP binding"/>
    <property type="evidence" value="ECO:0007669"/>
    <property type="project" value="UniProtKB-KW"/>
</dbReference>
<evidence type="ECO:0000256" key="10">
    <source>
        <dbReference type="ARBA" id="ARBA00022840"/>
    </source>
</evidence>
<evidence type="ECO:0000259" key="17">
    <source>
        <dbReference type="PROSITE" id="PS50893"/>
    </source>
</evidence>
<comment type="caution">
    <text evidence="18">The sequence shown here is derived from an EMBL/GenBank/DDBJ whole genome shotgun (WGS) entry which is preliminary data.</text>
</comment>
<evidence type="ECO:0000256" key="1">
    <source>
        <dbReference type="ARBA" id="ARBA00004496"/>
    </source>
</evidence>
<dbReference type="InterPro" id="IPR004602">
    <property type="entry name" value="UvrA"/>
</dbReference>
<dbReference type="GO" id="GO:0004518">
    <property type="term" value="F:nuclease activity"/>
    <property type="evidence" value="ECO:0007669"/>
    <property type="project" value="UniProtKB-KW"/>
</dbReference>
<dbReference type="GO" id="GO:0006289">
    <property type="term" value="P:nucleotide-excision repair"/>
    <property type="evidence" value="ECO:0007669"/>
    <property type="project" value="InterPro"/>
</dbReference>
<dbReference type="Pfam" id="PF17755">
    <property type="entry name" value="UvrA_DNA-bind"/>
    <property type="match status" value="1"/>
</dbReference>
<evidence type="ECO:0000313" key="18">
    <source>
        <dbReference type="EMBL" id="NFJ08962.1"/>
    </source>
</evidence>
<dbReference type="InterPro" id="IPR003593">
    <property type="entry name" value="AAA+_ATPase"/>
</dbReference>
<accession>A0A846J6D4</accession>
<evidence type="ECO:0000256" key="6">
    <source>
        <dbReference type="ARBA" id="ARBA00022763"/>
    </source>
</evidence>